<organism evidence="1 2">
    <name type="scientific">Parastrongyloides trichosuri</name>
    <name type="common">Possum-specific nematode worm</name>
    <dbReference type="NCBI Taxonomy" id="131310"/>
    <lineage>
        <taxon>Eukaryota</taxon>
        <taxon>Metazoa</taxon>
        <taxon>Ecdysozoa</taxon>
        <taxon>Nematoda</taxon>
        <taxon>Chromadorea</taxon>
        <taxon>Rhabditida</taxon>
        <taxon>Tylenchina</taxon>
        <taxon>Panagrolaimomorpha</taxon>
        <taxon>Strongyloidoidea</taxon>
        <taxon>Strongyloididae</taxon>
        <taxon>Parastrongyloides</taxon>
    </lineage>
</organism>
<accession>A0A0N4ZHB4</accession>
<dbReference type="Proteomes" id="UP000038045">
    <property type="component" value="Unplaced"/>
</dbReference>
<dbReference type="AlphaFoldDB" id="A0A0N4ZHB4"/>
<evidence type="ECO:0000313" key="1">
    <source>
        <dbReference type="Proteomes" id="UP000038045"/>
    </source>
</evidence>
<name>A0A0N4ZHB4_PARTI</name>
<proteinExistence type="predicted"/>
<sequence length="97" mass="11202">MSTYTSSANSARMDKYFISLPVSIYLGEGYTMSDATEESSRGFVVYKYSEENYANFLLASLMRKKTLVLTEEEYEKIKSYTISKEDAYSFLKINFKS</sequence>
<dbReference type="WBParaSite" id="PTRK_0000727800.1">
    <property type="protein sequence ID" value="PTRK_0000727800.1"/>
    <property type="gene ID" value="PTRK_0000727800"/>
</dbReference>
<reference evidence="2" key="1">
    <citation type="submission" date="2017-02" db="UniProtKB">
        <authorList>
            <consortium name="WormBaseParasite"/>
        </authorList>
    </citation>
    <scope>IDENTIFICATION</scope>
</reference>
<evidence type="ECO:0000313" key="2">
    <source>
        <dbReference type="WBParaSite" id="PTRK_0000727800.1"/>
    </source>
</evidence>
<protein>
    <submittedName>
        <fullName evidence="2">SERPIN domain-containing protein</fullName>
    </submittedName>
</protein>
<keyword evidence="1" id="KW-1185">Reference proteome</keyword>